<gene>
    <name evidence="1" type="ORF">NP233_g11379</name>
</gene>
<comment type="caution">
    <text evidence="1">The sequence shown here is derived from an EMBL/GenBank/DDBJ whole genome shotgun (WGS) entry which is preliminary data.</text>
</comment>
<accession>A0AAD5VHH8</accession>
<sequence length="216" mass="26237">MFSFVNRIRSTGFGREQRISLMAFTWGYDRAQSLEECEKSEIVLGRAFQGYPFLFERLESWSIEHRWELVRRVVGRLDRQLDRRDPADQDVIAQIKRDAEYWRVKWIQQDIDKLYVELDKTPAGRLIRRRLKRASADQSKYLEPILAQMDDEDLGEEERKTLEEKMEEEYALSRREFQRHFEIIREMEIPIGPYLREFYKLPPPIEPKKKKRFVLF</sequence>
<evidence type="ECO:0000313" key="2">
    <source>
        <dbReference type="Proteomes" id="UP001213000"/>
    </source>
</evidence>
<dbReference type="Proteomes" id="UP001213000">
    <property type="component" value="Unassembled WGS sequence"/>
</dbReference>
<organism evidence="1 2">
    <name type="scientific">Leucocoprinus birnbaumii</name>
    <dbReference type="NCBI Taxonomy" id="56174"/>
    <lineage>
        <taxon>Eukaryota</taxon>
        <taxon>Fungi</taxon>
        <taxon>Dikarya</taxon>
        <taxon>Basidiomycota</taxon>
        <taxon>Agaricomycotina</taxon>
        <taxon>Agaricomycetes</taxon>
        <taxon>Agaricomycetidae</taxon>
        <taxon>Agaricales</taxon>
        <taxon>Agaricineae</taxon>
        <taxon>Agaricaceae</taxon>
        <taxon>Leucocoprinus</taxon>
    </lineage>
</organism>
<evidence type="ECO:0000313" key="1">
    <source>
        <dbReference type="EMBL" id="KAJ3558963.1"/>
    </source>
</evidence>
<keyword evidence="2" id="KW-1185">Reference proteome</keyword>
<reference evidence="1" key="1">
    <citation type="submission" date="2022-07" db="EMBL/GenBank/DDBJ databases">
        <title>Genome Sequence of Leucocoprinus birnbaumii.</title>
        <authorList>
            <person name="Buettner E."/>
        </authorList>
    </citation>
    <scope>NUCLEOTIDE SEQUENCE</scope>
    <source>
        <strain evidence="1">VT141</strain>
    </source>
</reference>
<protein>
    <submittedName>
        <fullName evidence="1">Uncharacterized protein</fullName>
    </submittedName>
</protein>
<dbReference type="AlphaFoldDB" id="A0AAD5VHH8"/>
<proteinExistence type="predicted"/>
<name>A0AAD5VHH8_9AGAR</name>
<dbReference type="EMBL" id="JANIEX010001352">
    <property type="protein sequence ID" value="KAJ3558963.1"/>
    <property type="molecule type" value="Genomic_DNA"/>
</dbReference>